<evidence type="ECO:0000313" key="17">
    <source>
        <dbReference type="RefSeq" id="XP_012415020.1"/>
    </source>
</evidence>
<keyword evidence="16" id="KW-1185">Reference proteome</keyword>
<dbReference type="PROSITE" id="PS51767">
    <property type="entry name" value="PEPTIDASE_A1"/>
    <property type="match status" value="1"/>
</dbReference>
<dbReference type="Pfam" id="PF00026">
    <property type="entry name" value="Asp"/>
    <property type="match status" value="1"/>
</dbReference>
<evidence type="ECO:0000256" key="14">
    <source>
        <dbReference type="ARBA" id="ARBA00023821"/>
    </source>
</evidence>
<dbReference type="OrthoDB" id="771136at2759"/>
<dbReference type="GO" id="GO:0006508">
    <property type="term" value="P:proteolysis"/>
    <property type="evidence" value="ECO:0007669"/>
    <property type="project" value="UniProtKB-KW"/>
</dbReference>
<evidence type="ECO:0000256" key="6">
    <source>
        <dbReference type="ARBA" id="ARBA00022750"/>
    </source>
</evidence>
<evidence type="ECO:0000313" key="16">
    <source>
        <dbReference type="Proteomes" id="UP000248480"/>
    </source>
</evidence>
<keyword evidence="7" id="KW-0222">Digestion</keyword>
<dbReference type="GO" id="GO:0005615">
    <property type="term" value="C:extracellular space"/>
    <property type="evidence" value="ECO:0007669"/>
    <property type="project" value="TreeGrafter"/>
</dbReference>
<dbReference type="GO" id="GO:0007586">
    <property type="term" value="P:digestion"/>
    <property type="evidence" value="ECO:0007669"/>
    <property type="project" value="UniProtKB-KW"/>
</dbReference>
<keyword evidence="10" id="KW-1015">Disulfide bond</keyword>
<dbReference type="KEGG" id="tmu:101342055"/>
<dbReference type="Gene3D" id="6.10.140.60">
    <property type="match status" value="1"/>
</dbReference>
<keyword evidence="5" id="KW-0732">Signal</keyword>
<evidence type="ECO:0000256" key="11">
    <source>
        <dbReference type="ARBA" id="ARBA00023733"/>
    </source>
</evidence>
<comment type="function">
    <text evidence="12">Hydrolyzes a variety of proteins.</text>
</comment>
<dbReference type="InParanoid" id="A0A2Y9G566"/>
<evidence type="ECO:0000259" key="15">
    <source>
        <dbReference type="PROSITE" id="PS51767"/>
    </source>
</evidence>
<keyword evidence="4" id="KW-0645">Protease</keyword>
<dbReference type="Pfam" id="PF07966">
    <property type="entry name" value="A1_Propeptide"/>
    <property type="match status" value="1"/>
</dbReference>
<comment type="similarity">
    <text evidence="2">Belongs to the peptidase A1 family.</text>
</comment>
<keyword evidence="3" id="KW-0964">Secreted</keyword>
<evidence type="ECO:0000256" key="8">
    <source>
        <dbReference type="ARBA" id="ARBA00022801"/>
    </source>
</evidence>
<keyword evidence="8" id="KW-0378">Hydrolase</keyword>
<dbReference type="InterPro" id="IPR033121">
    <property type="entry name" value="PEPTIDASE_A1"/>
</dbReference>
<evidence type="ECO:0000256" key="13">
    <source>
        <dbReference type="ARBA" id="ARBA00023796"/>
    </source>
</evidence>
<dbReference type="SUPFAM" id="SSF50630">
    <property type="entry name" value="Acid proteases"/>
    <property type="match status" value="1"/>
</dbReference>
<name>A0A2Y9G566_TRIMA</name>
<protein>
    <recommendedName>
        <fullName evidence="14">Gastricsin</fullName>
        <ecNumber evidence="13">3.4.23.3</ecNumber>
    </recommendedName>
</protein>
<gene>
    <name evidence="17" type="primary">LOC101342055</name>
</gene>
<keyword evidence="9" id="KW-0865">Zymogen</keyword>
<evidence type="ECO:0000256" key="9">
    <source>
        <dbReference type="ARBA" id="ARBA00023145"/>
    </source>
</evidence>
<dbReference type="EC" id="3.4.23.3" evidence="13"/>
<dbReference type="GO" id="GO:0004190">
    <property type="term" value="F:aspartic-type endopeptidase activity"/>
    <property type="evidence" value="ECO:0007669"/>
    <property type="project" value="UniProtKB-KW"/>
</dbReference>
<evidence type="ECO:0000256" key="2">
    <source>
        <dbReference type="ARBA" id="ARBA00007447"/>
    </source>
</evidence>
<reference evidence="17" key="1">
    <citation type="submission" date="2025-08" db="UniProtKB">
        <authorList>
            <consortium name="RefSeq"/>
        </authorList>
    </citation>
    <scope>IDENTIFICATION</scope>
</reference>
<accession>A0A2Y9G566</accession>
<dbReference type="InterPro" id="IPR021109">
    <property type="entry name" value="Peptidase_aspartic_dom_sf"/>
</dbReference>
<dbReference type="Gene3D" id="2.40.70.10">
    <property type="entry name" value="Acid Proteases"/>
    <property type="match status" value="1"/>
</dbReference>
<evidence type="ECO:0000256" key="4">
    <source>
        <dbReference type="ARBA" id="ARBA00022670"/>
    </source>
</evidence>
<evidence type="ECO:0000256" key="3">
    <source>
        <dbReference type="ARBA" id="ARBA00022525"/>
    </source>
</evidence>
<dbReference type="RefSeq" id="XP_012415020.1">
    <property type="nucleotide sequence ID" value="XM_012559566.1"/>
</dbReference>
<dbReference type="STRING" id="127582.A0A2Y9G566"/>
<dbReference type="InterPro" id="IPR001969">
    <property type="entry name" value="Aspartic_peptidase_AS"/>
</dbReference>
<evidence type="ECO:0000256" key="5">
    <source>
        <dbReference type="ARBA" id="ARBA00022729"/>
    </source>
</evidence>
<dbReference type="PANTHER" id="PTHR47966:SF72">
    <property type="entry name" value="GASTRICSIN"/>
    <property type="match status" value="1"/>
</dbReference>
<evidence type="ECO:0000256" key="1">
    <source>
        <dbReference type="ARBA" id="ARBA00004613"/>
    </source>
</evidence>
<dbReference type="InterPro" id="IPR012848">
    <property type="entry name" value="Aspartic_peptidase_N"/>
</dbReference>
<evidence type="ECO:0000256" key="7">
    <source>
        <dbReference type="ARBA" id="ARBA00022757"/>
    </source>
</evidence>
<dbReference type="PROSITE" id="PS00141">
    <property type="entry name" value="ASP_PROTEASE"/>
    <property type="match status" value="1"/>
</dbReference>
<organism evidence="16 17">
    <name type="scientific">Trichechus manatus latirostris</name>
    <name type="common">Florida manatee</name>
    <dbReference type="NCBI Taxonomy" id="127582"/>
    <lineage>
        <taxon>Eukaryota</taxon>
        <taxon>Metazoa</taxon>
        <taxon>Chordata</taxon>
        <taxon>Craniata</taxon>
        <taxon>Vertebrata</taxon>
        <taxon>Euteleostomi</taxon>
        <taxon>Mammalia</taxon>
        <taxon>Eutheria</taxon>
        <taxon>Afrotheria</taxon>
        <taxon>Sirenia</taxon>
        <taxon>Trichechidae</taxon>
        <taxon>Trichechus</taxon>
    </lineage>
</organism>
<sequence length="152" mass="17407">MAHRARIPLKKTKSMHETMKDKGLLEEFLRTHKYDPVQKYHFSDFSVVYEPVAYTDAAYFGEISIGTPPQNFLVLFDTGSSDLWVLSVYYQSQACISHPRFNPSEYSTNRQTFSEHYSSGSLTGFFGYDTLTIQSIELPKIFTVNLSPSLPQ</sequence>
<comment type="subcellular location">
    <subcellularLocation>
        <location evidence="1">Secreted</location>
    </subcellularLocation>
</comment>
<proteinExistence type="inferred from homology"/>
<feature type="non-terminal residue" evidence="17">
    <location>
        <position position="152"/>
    </location>
</feature>
<dbReference type="InterPro" id="IPR001461">
    <property type="entry name" value="Aspartic_peptidase_A1"/>
</dbReference>
<evidence type="ECO:0000256" key="10">
    <source>
        <dbReference type="ARBA" id="ARBA00023157"/>
    </source>
</evidence>
<dbReference type="Proteomes" id="UP000248480">
    <property type="component" value="Unplaced"/>
</dbReference>
<dbReference type="GeneID" id="101342055"/>
<dbReference type="AlphaFoldDB" id="A0A2Y9G566"/>
<dbReference type="PANTHER" id="PTHR47966">
    <property type="entry name" value="BETA-SITE APP-CLEAVING ENZYME, ISOFORM A-RELATED"/>
    <property type="match status" value="1"/>
</dbReference>
<keyword evidence="6" id="KW-0064">Aspartyl protease</keyword>
<feature type="domain" description="Peptidase A1" evidence="15">
    <location>
        <begin position="59"/>
        <end position="152"/>
    </location>
</feature>
<evidence type="ECO:0000256" key="12">
    <source>
        <dbReference type="ARBA" id="ARBA00023749"/>
    </source>
</evidence>
<comment type="catalytic activity">
    <reaction evidence="11">
        <text>More restricted specificity than pepsin A, but shows preferential cleavage at Tyr-|-Xaa bonds. High activity on hemoglobin.</text>
        <dbReference type="EC" id="3.4.23.3"/>
    </reaction>
</comment>